<evidence type="ECO:0000256" key="1">
    <source>
        <dbReference type="ARBA" id="ARBA00022468"/>
    </source>
</evidence>
<dbReference type="GO" id="GO:0005886">
    <property type="term" value="C:plasma membrane"/>
    <property type="evidence" value="ECO:0007669"/>
    <property type="project" value="TreeGrafter"/>
</dbReference>
<feature type="domain" description="RBD" evidence="4">
    <location>
        <begin position="410"/>
        <end position="480"/>
    </location>
</feature>
<dbReference type="SMART" id="SM00455">
    <property type="entry name" value="RBD"/>
    <property type="match status" value="2"/>
</dbReference>
<dbReference type="Proteomes" id="UP000828390">
    <property type="component" value="Unassembled WGS sequence"/>
</dbReference>
<feature type="region of interest" description="Disordered" evidence="2">
    <location>
        <begin position="228"/>
        <end position="311"/>
    </location>
</feature>
<dbReference type="Gene3D" id="1.10.196.10">
    <property type="match status" value="1"/>
</dbReference>
<dbReference type="PRINTS" id="PR01301">
    <property type="entry name" value="RGSPROTEIN"/>
</dbReference>
<dbReference type="Gene3D" id="1.10.167.10">
    <property type="entry name" value="Regulator of G-protein Signalling 4, domain 2"/>
    <property type="match status" value="1"/>
</dbReference>
<comment type="caution">
    <text evidence="5">The sequence shown here is derived from an EMBL/GenBank/DDBJ whole genome shotgun (WGS) entry which is preliminary data.</text>
</comment>
<name>A0A9D4S1U8_DREPO</name>
<feature type="compositionally biased region" description="Polar residues" evidence="2">
    <location>
        <begin position="561"/>
        <end position="581"/>
    </location>
</feature>
<feature type="compositionally biased region" description="Basic and acidic residues" evidence="2">
    <location>
        <begin position="239"/>
        <end position="262"/>
    </location>
</feature>
<dbReference type="GO" id="GO:0005634">
    <property type="term" value="C:nucleus"/>
    <property type="evidence" value="ECO:0007669"/>
    <property type="project" value="TreeGrafter"/>
</dbReference>
<keyword evidence="1" id="KW-0343">GTPase activation</keyword>
<dbReference type="GO" id="GO:0005737">
    <property type="term" value="C:cytoplasm"/>
    <property type="evidence" value="ECO:0007669"/>
    <property type="project" value="TreeGrafter"/>
</dbReference>
<dbReference type="InterPro" id="IPR029071">
    <property type="entry name" value="Ubiquitin-like_domsf"/>
</dbReference>
<feature type="domain" description="RGS" evidence="3">
    <location>
        <begin position="105"/>
        <end position="221"/>
    </location>
</feature>
<dbReference type="EMBL" id="JAIWYP010000001">
    <property type="protein sequence ID" value="KAH3886772.1"/>
    <property type="molecule type" value="Genomic_DNA"/>
</dbReference>
<feature type="domain" description="RBD" evidence="4">
    <location>
        <begin position="339"/>
        <end position="409"/>
    </location>
</feature>
<dbReference type="Pfam" id="PF02196">
    <property type="entry name" value="RBD"/>
    <property type="match status" value="1"/>
</dbReference>
<dbReference type="SMART" id="SM00315">
    <property type="entry name" value="RGS"/>
    <property type="match status" value="1"/>
</dbReference>
<dbReference type="InterPro" id="IPR003116">
    <property type="entry name" value="RBD_dom"/>
</dbReference>
<dbReference type="InterPro" id="IPR036305">
    <property type="entry name" value="RGS_sf"/>
</dbReference>
<feature type="compositionally biased region" description="Low complexity" evidence="2">
    <location>
        <begin position="18"/>
        <end position="34"/>
    </location>
</feature>
<evidence type="ECO:0000313" key="6">
    <source>
        <dbReference type="Proteomes" id="UP000828390"/>
    </source>
</evidence>
<dbReference type="PANTHER" id="PTHR45945:SF3">
    <property type="entry name" value="REGULATOR OF G-PROTEIN SIGNALING LOCO"/>
    <property type="match status" value="1"/>
</dbReference>
<feature type="region of interest" description="Disordered" evidence="2">
    <location>
        <begin position="9"/>
        <end position="54"/>
    </location>
</feature>
<reference evidence="5" key="1">
    <citation type="journal article" date="2019" name="bioRxiv">
        <title>The Genome of the Zebra Mussel, Dreissena polymorpha: A Resource for Invasive Species Research.</title>
        <authorList>
            <person name="McCartney M.A."/>
            <person name="Auch B."/>
            <person name="Kono T."/>
            <person name="Mallez S."/>
            <person name="Zhang Y."/>
            <person name="Obille A."/>
            <person name="Becker A."/>
            <person name="Abrahante J.E."/>
            <person name="Garbe J."/>
            <person name="Badalamenti J.P."/>
            <person name="Herman A."/>
            <person name="Mangelson H."/>
            <person name="Liachko I."/>
            <person name="Sullivan S."/>
            <person name="Sone E.D."/>
            <person name="Koren S."/>
            <person name="Silverstein K.A.T."/>
            <person name="Beckman K.B."/>
            <person name="Gohl D.M."/>
        </authorList>
    </citation>
    <scope>NUCLEOTIDE SEQUENCE</scope>
    <source>
        <strain evidence="5">Duluth1</strain>
        <tissue evidence="5">Whole animal</tissue>
    </source>
</reference>
<feature type="compositionally biased region" description="Basic and acidic residues" evidence="2">
    <location>
        <begin position="280"/>
        <end position="297"/>
    </location>
</feature>
<dbReference type="PROSITE" id="PS50898">
    <property type="entry name" value="RBD"/>
    <property type="match status" value="2"/>
</dbReference>
<feature type="region of interest" description="Disordered" evidence="2">
    <location>
        <begin position="614"/>
        <end position="638"/>
    </location>
</feature>
<feature type="compositionally biased region" description="Polar residues" evidence="2">
    <location>
        <begin position="298"/>
        <end position="311"/>
    </location>
</feature>
<dbReference type="GO" id="GO:0008277">
    <property type="term" value="P:regulation of G protein-coupled receptor signaling pathway"/>
    <property type="evidence" value="ECO:0007669"/>
    <property type="project" value="TreeGrafter"/>
</dbReference>
<dbReference type="CDD" id="cd17067">
    <property type="entry name" value="RBD2_RGS12_like"/>
    <property type="match status" value="1"/>
</dbReference>
<protein>
    <recommendedName>
        <fullName evidence="7">Regulator of G-protein signaling 12</fullName>
    </recommendedName>
</protein>
<feature type="region of interest" description="Disordered" evidence="2">
    <location>
        <begin position="779"/>
        <end position="851"/>
    </location>
</feature>
<dbReference type="SUPFAM" id="SSF48097">
    <property type="entry name" value="Regulator of G-protein signaling, RGS"/>
    <property type="match status" value="1"/>
</dbReference>
<dbReference type="InterPro" id="IPR024066">
    <property type="entry name" value="RGS_subdom1/3"/>
</dbReference>
<dbReference type="AlphaFoldDB" id="A0A9D4S1U8"/>
<dbReference type="InterPro" id="IPR044926">
    <property type="entry name" value="RGS_subdomain_2"/>
</dbReference>
<evidence type="ECO:0008006" key="7">
    <source>
        <dbReference type="Google" id="ProtNLM"/>
    </source>
</evidence>
<gene>
    <name evidence="5" type="ORF">DPMN_010785</name>
</gene>
<dbReference type="InterPro" id="IPR016137">
    <property type="entry name" value="RGS"/>
</dbReference>
<reference evidence="5" key="2">
    <citation type="submission" date="2020-11" db="EMBL/GenBank/DDBJ databases">
        <authorList>
            <person name="McCartney M.A."/>
            <person name="Auch B."/>
            <person name="Kono T."/>
            <person name="Mallez S."/>
            <person name="Becker A."/>
            <person name="Gohl D.M."/>
            <person name="Silverstein K.A.T."/>
            <person name="Koren S."/>
            <person name="Bechman K.B."/>
            <person name="Herman A."/>
            <person name="Abrahante J.E."/>
            <person name="Garbe J."/>
        </authorList>
    </citation>
    <scope>NUCLEOTIDE SEQUENCE</scope>
    <source>
        <strain evidence="5">Duluth1</strain>
        <tissue evidence="5">Whole animal</tissue>
    </source>
</reference>
<dbReference type="GO" id="GO:0005096">
    <property type="term" value="F:GTPase activator activity"/>
    <property type="evidence" value="ECO:0007669"/>
    <property type="project" value="UniProtKB-KW"/>
</dbReference>
<dbReference type="CDD" id="cd01817">
    <property type="entry name" value="RBD1_RGS12_like"/>
    <property type="match status" value="1"/>
</dbReference>
<accession>A0A9D4S1U8</accession>
<dbReference type="InterPro" id="IPR046995">
    <property type="entry name" value="RGS10/12/14-like"/>
</dbReference>
<dbReference type="Gene3D" id="3.10.20.90">
    <property type="entry name" value="Phosphatidylinositol 3-kinase Catalytic Subunit, Chain A, domain 1"/>
    <property type="match status" value="2"/>
</dbReference>
<feature type="compositionally biased region" description="Polar residues" evidence="2">
    <location>
        <begin position="37"/>
        <end position="54"/>
    </location>
</feature>
<evidence type="ECO:0000313" key="5">
    <source>
        <dbReference type="EMBL" id="KAH3886772.1"/>
    </source>
</evidence>
<feature type="compositionally biased region" description="Polar residues" evidence="2">
    <location>
        <begin position="813"/>
        <end position="830"/>
    </location>
</feature>
<evidence type="ECO:0000256" key="2">
    <source>
        <dbReference type="SAM" id="MobiDB-lite"/>
    </source>
</evidence>
<evidence type="ECO:0000259" key="4">
    <source>
        <dbReference type="PROSITE" id="PS50898"/>
    </source>
</evidence>
<dbReference type="FunFam" id="1.10.167.10:FF:000001">
    <property type="entry name" value="Putative regulator of g-protein signaling 12"/>
    <property type="match status" value="1"/>
</dbReference>
<dbReference type="PANTHER" id="PTHR45945">
    <property type="entry name" value="REGULATOR OF G-PROTEIN SIGNALING LOCO"/>
    <property type="match status" value="1"/>
</dbReference>
<feature type="region of interest" description="Disordered" evidence="2">
    <location>
        <begin position="523"/>
        <end position="602"/>
    </location>
</feature>
<keyword evidence="6" id="KW-1185">Reference proteome</keyword>
<organism evidence="5 6">
    <name type="scientific">Dreissena polymorpha</name>
    <name type="common">Zebra mussel</name>
    <name type="synonym">Mytilus polymorpha</name>
    <dbReference type="NCBI Taxonomy" id="45954"/>
    <lineage>
        <taxon>Eukaryota</taxon>
        <taxon>Metazoa</taxon>
        <taxon>Spiralia</taxon>
        <taxon>Lophotrochozoa</taxon>
        <taxon>Mollusca</taxon>
        <taxon>Bivalvia</taxon>
        <taxon>Autobranchia</taxon>
        <taxon>Heteroconchia</taxon>
        <taxon>Euheterodonta</taxon>
        <taxon>Imparidentia</taxon>
        <taxon>Neoheterodontei</taxon>
        <taxon>Myida</taxon>
        <taxon>Dreissenoidea</taxon>
        <taxon>Dreissenidae</taxon>
        <taxon>Dreissena</taxon>
    </lineage>
</organism>
<dbReference type="SUPFAM" id="SSF54236">
    <property type="entry name" value="Ubiquitin-like"/>
    <property type="match status" value="2"/>
</dbReference>
<dbReference type="PROSITE" id="PS50132">
    <property type="entry name" value="RGS"/>
    <property type="match status" value="1"/>
</dbReference>
<dbReference type="GO" id="GO:0007165">
    <property type="term" value="P:signal transduction"/>
    <property type="evidence" value="ECO:0007669"/>
    <property type="project" value="InterPro"/>
</dbReference>
<evidence type="ECO:0000259" key="3">
    <source>
        <dbReference type="PROSITE" id="PS50132"/>
    </source>
</evidence>
<sequence length="881" mass="97781">MMLFLQQLRDQERQGVAPSGSPGSGLKPSLSPDGWSKGQSSTLSGRQKSNRRNPLSLSHESLVILDQDFTPSKLTSASSVNSIVSHVAKETEQQEVGRVASWAVNFDKLLNDHVGIAVFKEFLKKEFSEENIEFWQTCEDFKNIADASFRTVKAKEIYGKHVAMHSPDPVNIDSVLRREIESRLEKPSHQLFNAAQLHIYQLMKQDSYGRFLKSDLYKSYVMTEMEGRPLQVPGPAPDPLDRGQEDKKKGHKGSKENEESKEKRRHSLLPWSRLKSKKTSKGDNETKTQKSSKETKDANMNNLPLTSNAPTTIETVASKRDQAQIELPDTIEEEPEQPRFCRVIMPDGSTTVVGTKQGQTISYILGKLCEKRGLSIASVDVFLLGSDKPLNLTEDISLLGSKEVTIEERVLFRMDLPNKKCIGVKAKPNRLIKDVFKPILNKYGYRMETIDIHLNGQSDSLCLDNLVSTIDSQRVIVLAQAPEQGDFDNKSPKVVIAELGPGSVSARLQDVGEQVKGTVREQVKGTVQGPGSVPARLQDVGEQVKGTVREKWKKAREKLSVKNTHQRQPSSSDAAALSQTPKRVPDGNVHAPHGLLSPTLEPQELLRTSMDDLTLKASREKTVSPSTRDGKHKKSSSRDLMSEIDDYIESINENFAAYTRDSVKTPKKNEAKAVVGTPKSAIKSTDKSSSQDEADSFFGSFPEKGDFSDPQMTEKSLKDIGFSNSHNKYLSKSRNFVNQRTKAQFVKPESVHMSSDISDWFSTVPQAFNQSFLFDSPQSSPYSSDSSLDRENKSRHVSRPRTNVPGHSRHTQLHSPVTGSSEDSFLSTVDTDGHALHHSTPTPLSKSMVSSSAMSSTKLDSSLDVRNSILGFSHTDEVTFV</sequence>
<dbReference type="Pfam" id="PF00615">
    <property type="entry name" value="RGS"/>
    <property type="match status" value="1"/>
</dbReference>
<proteinExistence type="predicted"/>